<reference evidence="2 3" key="1">
    <citation type="journal article" date="2020" name="Cell Host Microbe">
        <title>Functional and Genomic Variation between Human-Derived Isolates of Lachnospiraceae Reveals Inter- and Intra-Species Diversity.</title>
        <authorList>
            <person name="Sorbara M.T."/>
            <person name="Littmann E.R."/>
            <person name="Fontana E."/>
            <person name="Moody T.U."/>
            <person name="Kohout C.E."/>
            <person name="Gjonbalaj M."/>
            <person name="Eaton V."/>
            <person name="Seok R."/>
            <person name="Leiner I.M."/>
            <person name="Pamer E.G."/>
        </authorList>
    </citation>
    <scope>NUCLEOTIDE SEQUENCE [LARGE SCALE GENOMIC DNA]</scope>
    <source>
        <strain evidence="2 3">MSK.1.17</strain>
    </source>
</reference>
<dbReference type="Pfam" id="PF14194">
    <property type="entry name" value="Cys_rich_VLP"/>
    <property type="match status" value="1"/>
</dbReference>
<protein>
    <recommendedName>
        <fullName evidence="1">Cysteine-rich VLP domain-containing protein</fullName>
    </recommendedName>
</protein>
<evidence type="ECO:0000259" key="1">
    <source>
        <dbReference type="Pfam" id="PF14194"/>
    </source>
</evidence>
<name>A0ABX2HRB4_9FIRM</name>
<comment type="caution">
    <text evidence="2">The sequence shown here is derived from an EMBL/GenBank/DDBJ whole genome shotgun (WGS) entry which is preliminary data.</text>
</comment>
<evidence type="ECO:0000313" key="2">
    <source>
        <dbReference type="EMBL" id="NSJ50880.1"/>
    </source>
</evidence>
<gene>
    <name evidence="2" type="ORF">G5B36_19525</name>
</gene>
<proteinExistence type="predicted"/>
<evidence type="ECO:0000313" key="3">
    <source>
        <dbReference type="Proteomes" id="UP000669239"/>
    </source>
</evidence>
<feature type="domain" description="Cysteine-rich VLP" evidence="1">
    <location>
        <begin position="17"/>
        <end position="54"/>
    </location>
</feature>
<organism evidence="2 3">
    <name type="scientific">Enterocloster aldenensis</name>
    <dbReference type="NCBI Taxonomy" id="358742"/>
    <lineage>
        <taxon>Bacteria</taxon>
        <taxon>Bacillati</taxon>
        <taxon>Bacillota</taxon>
        <taxon>Clostridia</taxon>
        <taxon>Lachnospirales</taxon>
        <taxon>Lachnospiraceae</taxon>
        <taxon>Enterocloster</taxon>
    </lineage>
</organism>
<sequence>MCPEVASVHNGPKSGEHANAIIRWECCNCKDGNCIALDNGDTCTCPQIVSFSVCGGMFVPKSNREKSDGLFLL</sequence>
<accession>A0ABX2HRB4</accession>
<dbReference type="InterPro" id="IPR025973">
    <property type="entry name" value="Cys_rich_VLP_dom"/>
</dbReference>
<dbReference type="EMBL" id="JAAITT010000031">
    <property type="protein sequence ID" value="NSJ50880.1"/>
    <property type="molecule type" value="Genomic_DNA"/>
</dbReference>
<dbReference type="Proteomes" id="UP000669239">
    <property type="component" value="Unassembled WGS sequence"/>
</dbReference>
<keyword evidence="3" id="KW-1185">Reference proteome</keyword>